<evidence type="ECO:0000259" key="7">
    <source>
        <dbReference type="PROSITE" id="PS50110"/>
    </source>
</evidence>
<dbReference type="GO" id="GO:0045010">
    <property type="term" value="P:actin nucleation"/>
    <property type="evidence" value="ECO:0007669"/>
    <property type="project" value="InterPro"/>
</dbReference>
<sequence>MARNGGMTWRRRAEKLDGFDLSPSDSEEVHVLAVDDSLVDRKVIERLLRISSCKVTAVDSGIRALQFLGLDEEKNSNGFDGLKVDLIITDYCMPGMTGYELLKKIKESSAFREIPVVIMSSENILTRIDRCLEEGAEDFIVKPVKLSDVKRIKDYYMSKDFKVGTEGEKGRGGMNKRKQRESCDSSPQNIEVFYPTQTPAPPPLPEDPLPTPDKLPPEPQPPPRTPPSPSSDNTNKTIAKAVAATAASTIVIAGIFFFCIRKYVMGQRKKDRVGDSFQGGSRSQSKKVEPVQEIPLLRGKSSTSHVPPPPEDDDSTETISPKLPPPPSHRVVLNAVEKREAPVQSKFLPPSSMPPPPPSLPIQHNNSKSPAAPPPPPPPAPSNRTPAPPPPPVPAKGPAPPPPPAPAKGPAPPPPPPKAGGSVATSLKPPPPKAGETSGNNQAVKLKPLHWDKVNNNVEHSMVWDKIHGGSFKVDDDLMEALFGYVATNRKSPNGKAKNTGNTSPSSSSQIMVLDARKSQNIAIVLKSLALSRRELVEALNEGQGLEAETIEKLMRIAPTEEEQSQILGFDGDPTKLADAESFLFHILKAIPSAFTRLNAMQFRTNYDSEILHIRENLQNLELGCKELRSQRLFMKLLEAILKAGNRMNAGTARGNAQAFNLTSLLKLSDVKSTDGKTTLLHFVVEEVVRSEGKKCYISRTHSLSRSSSRNSTSNSDNSTTKEDREKEYITLGLPVVGGLSADFTNVKKAATIDFSIFSSSCSALSARVAEIKRLVSQCLADGKGGFVKEMKGFIDDAEEELKTIAEEQKRVMDNVKRTAEYYQAGASKDPFQIFVIVRDFLGMVDQVCVEIARNQQRRKSPQSPNSSESRTKMRFPVLPPNFMTGKSRSNSSESDGDS</sequence>
<reference evidence="9 10" key="1">
    <citation type="submission" date="2013-09" db="EMBL/GenBank/DDBJ databases">
        <title>Corchorus capsularis genome sequencing.</title>
        <authorList>
            <person name="Alam M."/>
            <person name="Haque M.S."/>
            <person name="Islam M.S."/>
            <person name="Emdad E.M."/>
            <person name="Islam M.M."/>
            <person name="Ahmed B."/>
            <person name="Halim A."/>
            <person name="Hossen Q.M.M."/>
            <person name="Hossain M.Z."/>
            <person name="Ahmed R."/>
            <person name="Khan M.M."/>
            <person name="Islam R."/>
            <person name="Rashid M.M."/>
            <person name="Khan S.A."/>
            <person name="Rahman M.S."/>
            <person name="Alam M."/>
        </authorList>
    </citation>
    <scope>NUCLEOTIDE SEQUENCE [LARGE SCALE GENOMIC DNA]</scope>
    <source>
        <strain evidence="10">cv. CVL-1</strain>
        <tissue evidence="9">Whole seedling</tissue>
    </source>
</reference>
<keyword evidence="4" id="KW-0175">Coiled coil</keyword>
<dbReference type="GO" id="GO:0051015">
    <property type="term" value="F:actin filament binding"/>
    <property type="evidence" value="ECO:0007669"/>
    <property type="project" value="InterPro"/>
</dbReference>
<name>A0A1R3GGQ4_COCAP</name>
<dbReference type="OrthoDB" id="1668162at2759"/>
<dbReference type="InterPro" id="IPR027643">
    <property type="entry name" value="Formin-like_plant"/>
</dbReference>
<feature type="compositionally biased region" description="Low complexity" evidence="5">
    <location>
        <begin position="705"/>
        <end position="719"/>
    </location>
</feature>
<comment type="similarity">
    <text evidence="1">Belongs to the formin-like family. Class-I subfamily.</text>
</comment>
<feature type="region of interest" description="Disordered" evidence="5">
    <location>
        <begin position="489"/>
        <end position="510"/>
    </location>
</feature>
<feature type="region of interest" description="Disordered" evidence="5">
    <location>
        <begin position="705"/>
        <end position="725"/>
    </location>
</feature>
<dbReference type="Pfam" id="PF02181">
    <property type="entry name" value="FH2"/>
    <property type="match status" value="1"/>
</dbReference>
<comment type="caution">
    <text evidence="9">The sequence shown here is derived from an EMBL/GenBank/DDBJ whole genome shotgun (WGS) entry which is preliminary data.</text>
</comment>
<evidence type="ECO:0000256" key="4">
    <source>
        <dbReference type="SAM" id="Coils"/>
    </source>
</evidence>
<evidence type="ECO:0000313" key="9">
    <source>
        <dbReference type="EMBL" id="OMO57288.1"/>
    </source>
</evidence>
<dbReference type="Gene3D" id="3.40.50.2300">
    <property type="match status" value="1"/>
</dbReference>
<evidence type="ECO:0000259" key="8">
    <source>
        <dbReference type="PROSITE" id="PS51444"/>
    </source>
</evidence>
<feature type="compositionally biased region" description="Low complexity" evidence="5">
    <location>
        <begin position="888"/>
        <end position="899"/>
    </location>
</feature>
<dbReference type="InterPro" id="IPR042201">
    <property type="entry name" value="FH2_Formin_sf"/>
</dbReference>
<evidence type="ECO:0000256" key="1">
    <source>
        <dbReference type="ARBA" id="ARBA00025793"/>
    </source>
</evidence>
<dbReference type="PROSITE" id="PS51444">
    <property type="entry name" value="FH2"/>
    <property type="match status" value="1"/>
</dbReference>
<dbReference type="SMART" id="SM00498">
    <property type="entry name" value="FH2"/>
    <property type="match status" value="1"/>
</dbReference>
<feature type="modified residue" description="4-aspartylphosphate" evidence="2">
    <location>
        <position position="90"/>
    </location>
</feature>
<dbReference type="PROSITE" id="PS50110">
    <property type="entry name" value="RESPONSE_REGULATORY"/>
    <property type="match status" value="1"/>
</dbReference>
<keyword evidence="6" id="KW-0812">Transmembrane</keyword>
<dbReference type="SUPFAM" id="SSF101447">
    <property type="entry name" value="Formin homology 2 domain (FH2 domain)"/>
    <property type="match status" value="1"/>
</dbReference>
<dbReference type="Proteomes" id="UP000188268">
    <property type="component" value="Unassembled WGS sequence"/>
</dbReference>
<feature type="compositionally biased region" description="Pro residues" evidence="5">
    <location>
        <begin position="351"/>
        <end position="360"/>
    </location>
</feature>
<evidence type="ECO:0000256" key="6">
    <source>
        <dbReference type="SAM" id="Phobius"/>
    </source>
</evidence>
<dbReference type="Gene3D" id="1.20.58.2220">
    <property type="entry name" value="Formin, FH2 domain"/>
    <property type="match status" value="1"/>
</dbReference>
<dbReference type="Pfam" id="PF00072">
    <property type="entry name" value="Response_reg"/>
    <property type="match status" value="1"/>
</dbReference>
<dbReference type="InterPro" id="IPR011006">
    <property type="entry name" value="CheY-like_superfamily"/>
</dbReference>
<accession>A0A1R3GGQ4</accession>
<evidence type="ECO:0000256" key="3">
    <source>
        <dbReference type="RuleBase" id="RU361260"/>
    </source>
</evidence>
<dbReference type="OMA" id="HSVIHNE"/>
<feature type="domain" description="FH2" evidence="8">
    <location>
        <begin position="436"/>
        <end position="871"/>
    </location>
</feature>
<dbReference type="EMBL" id="AWWV01014392">
    <property type="protein sequence ID" value="OMO57288.1"/>
    <property type="molecule type" value="Genomic_DNA"/>
</dbReference>
<organism evidence="9 10">
    <name type="scientific">Corchorus capsularis</name>
    <name type="common">Jute</name>
    <dbReference type="NCBI Taxonomy" id="210143"/>
    <lineage>
        <taxon>Eukaryota</taxon>
        <taxon>Viridiplantae</taxon>
        <taxon>Streptophyta</taxon>
        <taxon>Embryophyta</taxon>
        <taxon>Tracheophyta</taxon>
        <taxon>Spermatophyta</taxon>
        <taxon>Magnoliopsida</taxon>
        <taxon>eudicotyledons</taxon>
        <taxon>Gunneridae</taxon>
        <taxon>Pentapetalae</taxon>
        <taxon>rosids</taxon>
        <taxon>malvids</taxon>
        <taxon>Malvales</taxon>
        <taxon>Malvaceae</taxon>
        <taxon>Grewioideae</taxon>
        <taxon>Apeibeae</taxon>
        <taxon>Corchorus</taxon>
    </lineage>
</organism>
<dbReference type="SMART" id="SM00448">
    <property type="entry name" value="REC"/>
    <property type="match status" value="1"/>
</dbReference>
<keyword evidence="10" id="KW-1185">Reference proteome</keyword>
<evidence type="ECO:0000256" key="5">
    <source>
        <dbReference type="SAM" id="MobiDB-lite"/>
    </source>
</evidence>
<dbReference type="AlphaFoldDB" id="A0A1R3GGQ4"/>
<feature type="domain" description="Response regulatory" evidence="7">
    <location>
        <begin position="30"/>
        <end position="157"/>
    </location>
</feature>
<evidence type="ECO:0000313" key="10">
    <source>
        <dbReference type="Proteomes" id="UP000188268"/>
    </source>
</evidence>
<dbReference type="SUPFAM" id="SSF52172">
    <property type="entry name" value="CheY-like"/>
    <property type="match status" value="1"/>
</dbReference>
<keyword evidence="6" id="KW-0472">Membrane</keyword>
<dbReference type="GO" id="GO:0000160">
    <property type="term" value="P:phosphorelay signal transduction system"/>
    <property type="evidence" value="ECO:0007669"/>
    <property type="project" value="InterPro"/>
</dbReference>
<evidence type="ECO:0000256" key="2">
    <source>
        <dbReference type="PROSITE-ProRule" id="PRU00169"/>
    </source>
</evidence>
<dbReference type="PANTHER" id="PTHR23213:SF354">
    <property type="entry name" value="FORMIN-LIKE PROTEIN 4"/>
    <property type="match status" value="1"/>
</dbReference>
<keyword evidence="6" id="KW-1133">Transmembrane helix</keyword>
<feature type="transmembrane region" description="Helical" evidence="6">
    <location>
        <begin position="238"/>
        <end position="260"/>
    </location>
</feature>
<feature type="compositionally biased region" description="Pro residues" evidence="5">
    <location>
        <begin position="198"/>
        <end position="229"/>
    </location>
</feature>
<proteinExistence type="inferred from homology"/>
<dbReference type="InterPro" id="IPR015425">
    <property type="entry name" value="FH2_Formin"/>
</dbReference>
<dbReference type="CDD" id="cd17581">
    <property type="entry name" value="REC_typeA_ARR"/>
    <property type="match status" value="1"/>
</dbReference>
<dbReference type="PANTHER" id="PTHR23213">
    <property type="entry name" value="FORMIN-RELATED"/>
    <property type="match status" value="1"/>
</dbReference>
<keyword evidence="2" id="KW-0597">Phosphoprotein</keyword>
<feature type="region of interest" description="Disordered" evidence="5">
    <location>
        <begin position="856"/>
        <end position="899"/>
    </location>
</feature>
<dbReference type="Gramene" id="OMO57288">
    <property type="protein sequence ID" value="OMO57288"/>
    <property type="gene ID" value="CCACVL1_25855"/>
</dbReference>
<feature type="region of interest" description="Disordered" evidence="5">
    <location>
        <begin position="164"/>
        <end position="235"/>
    </location>
</feature>
<feature type="compositionally biased region" description="Pro residues" evidence="5">
    <location>
        <begin position="371"/>
        <end position="418"/>
    </location>
</feature>
<feature type="region of interest" description="Disordered" evidence="5">
    <location>
        <begin position="271"/>
        <end position="443"/>
    </location>
</feature>
<protein>
    <recommendedName>
        <fullName evidence="3">Formin-like protein</fullName>
    </recommendedName>
</protein>
<dbReference type="STRING" id="210143.A0A1R3GGQ4"/>
<gene>
    <name evidence="9" type="ORF">CCACVL1_25855</name>
</gene>
<feature type="coiled-coil region" evidence="4">
    <location>
        <begin position="788"/>
        <end position="815"/>
    </location>
</feature>
<dbReference type="InterPro" id="IPR001789">
    <property type="entry name" value="Sig_transdc_resp-reg_receiver"/>
</dbReference>